<accession>A0A6A6NUI5</accession>
<organism evidence="2 3">
    <name type="scientific">Lineolata rhizophorae</name>
    <dbReference type="NCBI Taxonomy" id="578093"/>
    <lineage>
        <taxon>Eukaryota</taxon>
        <taxon>Fungi</taxon>
        <taxon>Dikarya</taxon>
        <taxon>Ascomycota</taxon>
        <taxon>Pezizomycotina</taxon>
        <taxon>Dothideomycetes</taxon>
        <taxon>Dothideomycetes incertae sedis</taxon>
        <taxon>Lineolatales</taxon>
        <taxon>Lineolataceae</taxon>
        <taxon>Lineolata</taxon>
    </lineage>
</organism>
<sequence length="192" mass="21314">MQCKPPGPSRALKLLRRNPPRGGLSLSRRGSLHNNPGQSQERFGPTVPRFLRPLVAPVMSAPVSHVTAFLILHEITAVVPLVGLAVGFHYADWLPPWVAEGEWVRQGIEKFGRYFRRKGWLSEDGSQVLQGKAIWSGDNGVRVVVEVATAWAVTKALLPIRLAVSVWCTPWFARVAVLPVGRATRRIFNRSL</sequence>
<keyword evidence="3" id="KW-1185">Reference proteome</keyword>
<dbReference type="EMBL" id="MU001686">
    <property type="protein sequence ID" value="KAF2455440.1"/>
    <property type="molecule type" value="Genomic_DNA"/>
</dbReference>
<dbReference type="AlphaFoldDB" id="A0A6A6NUI5"/>
<protein>
    <submittedName>
        <fullName evidence="2">Uncharacterized protein</fullName>
    </submittedName>
</protein>
<dbReference type="PANTHER" id="PTHR28002">
    <property type="entry name" value="MIOREX COMPLEX COMPONENT 11"/>
    <property type="match status" value="1"/>
</dbReference>
<dbReference type="GO" id="GO:0005739">
    <property type="term" value="C:mitochondrion"/>
    <property type="evidence" value="ECO:0007669"/>
    <property type="project" value="TreeGrafter"/>
</dbReference>
<name>A0A6A6NUI5_9PEZI</name>
<proteinExistence type="predicted"/>
<gene>
    <name evidence="2" type="ORF">BDY21DRAFT_65877</name>
</gene>
<reference evidence="2" key="1">
    <citation type="journal article" date="2020" name="Stud. Mycol.">
        <title>101 Dothideomycetes genomes: a test case for predicting lifestyles and emergence of pathogens.</title>
        <authorList>
            <person name="Haridas S."/>
            <person name="Albert R."/>
            <person name="Binder M."/>
            <person name="Bloem J."/>
            <person name="Labutti K."/>
            <person name="Salamov A."/>
            <person name="Andreopoulos B."/>
            <person name="Baker S."/>
            <person name="Barry K."/>
            <person name="Bills G."/>
            <person name="Bluhm B."/>
            <person name="Cannon C."/>
            <person name="Castanera R."/>
            <person name="Culley D."/>
            <person name="Daum C."/>
            <person name="Ezra D."/>
            <person name="Gonzalez J."/>
            <person name="Henrissat B."/>
            <person name="Kuo A."/>
            <person name="Liang C."/>
            <person name="Lipzen A."/>
            <person name="Lutzoni F."/>
            <person name="Magnuson J."/>
            <person name="Mondo S."/>
            <person name="Nolan M."/>
            <person name="Ohm R."/>
            <person name="Pangilinan J."/>
            <person name="Park H.-J."/>
            <person name="Ramirez L."/>
            <person name="Alfaro M."/>
            <person name="Sun H."/>
            <person name="Tritt A."/>
            <person name="Yoshinaga Y."/>
            <person name="Zwiers L.-H."/>
            <person name="Turgeon B."/>
            <person name="Goodwin S."/>
            <person name="Spatafora J."/>
            <person name="Crous P."/>
            <person name="Grigoriev I."/>
        </authorList>
    </citation>
    <scope>NUCLEOTIDE SEQUENCE</scope>
    <source>
        <strain evidence="2">ATCC 16933</strain>
    </source>
</reference>
<evidence type="ECO:0000313" key="2">
    <source>
        <dbReference type="EMBL" id="KAF2455440.1"/>
    </source>
</evidence>
<dbReference type="Proteomes" id="UP000799766">
    <property type="component" value="Unassembled WGS sequence"/>
</dbReference>
<dbReference type="PANTHER" id="PTHR28002:SF1">
    <property type="entry name" value="MIOREX COMPLEX COMPONENT 11"/>
    <property type="match status" value="1"/>
</dbReference>
<feature type="region of interest" description="Disordered" evidence="1">
    <location>
        <begin position="1"/>
        <end position="45"/>
    </location>
</feature>
<dbReference type="Pfam" id="PF10306">
    <property type="entry name" value="FLILHELTA"/>
    <property type="match status" value="1"/>
</dbReference>
<dbReference type="OrthoDB" id="5580261at2759"/>
<dbReference type="InterPro" id="IPR018811">
    <property type="entry name" value="MRX11"/>
</dbReference>
<evidence type="ECO:0000313" key="3">
    <source>
        <dbReference type="Proteomes" id="UP000799766"/>
    </source>
</evidence>
<evidence type="ECO:0000256" key="1">
    <source>
        <dbReference type="SAM" id="MobiDB-lite"/>
    </source>
</evidence>